<dbReference type="PANTHER" id="PTHR24416">
    <property type="entry name" value="TYROSINE-PROTEIN KINASE RECEPTOR"/>
    <property type="match status" value="1"/>
</dbReference>
<dbReference type="PANTHER" id="PTHR24416:SF53">
    <property type="entry name" value="PLATELET-DERIVED GROWTH FACTOR RECEPTOR BETA"/>
    <property type="match status" value="1"/>
</dbReference>
<evidence type="ECO:0000256" key="10">
    <source>
        <dbReference type="ARBA" id="ARBA00022741"/>
    </source>
</evidence>
<feature type="compositionally biased region" description="Polar residues" evidence="27">
    <location>
        <begin position="1024"/>
        <end position="1043"/>
    </location>
</feature>
<keyword evidence="24" id="KW-0479">Metal-binding</keyword>
<dbReference type="Pfam" id="PF07679">
    <property type="entry name" value="I-set"/>
    <property type="match status" value="1"/>
</dbReference>
<dbReference type="PIRSF" id="PIRSF000615">
    <property type="entry name" value="TyrPK_CSF1-R"/>
    <property type="match status" value="1"/>
</dbReference>
<dbReference type="InterPro" id="IPR020635">
    <property type="entry name" value="Tyr_kinase_cat_dom"/>
</dbReference>
<keyword evidence="15 28" id="KW-0472">Membrane</keyword>
<gene>
    <name evidence="31" type="ORF">chiPu_0014953</name>
</gene>
<dbReference type="GO" id="GO:0046872">
    <property type="term" value="F:metal ion binding"/>
    <property type="evidence" value="ECO:0007669"/>
    <property type="project" value="UniProtKB-KW"/>
</dbReference>
<dbReference type="InterPro" id="IPR000719">
    <property type="entry name" value="Prot_kinase_dom"/>
</dbReference>
<evidence type="ECO:0000256" key="18">
    <source>
        <dbReference type="ARBA" id="ARBA00023170"/>
    </source>
</evidence>
<comment type="subcellular location">
    <subcellularLocation>
        <location evidence="1">Cell membrane</location>
        <topology evidence="1">Single-pass type I membrane protein</topology>
    </subcellularLocation>
</comment>
<dbReference type="FunFam" id="1.10.510.10:FF:000140">
    <property type="entry name" value="Platelet-derived growth factor receptor beta"/>
    <property type="match status" value="1"/>
</dbReference>
<dbReference type="GO" id="GO:0005524">
    <property type="term" value="F:ATP binding"/>
    <property type="evidence" value="ECO:0007669"/>
    <property type="project" value="UniProtKB-UniRule"/>
</dbReference>
<dbReference type="Proteomes" id="UP000287033">
    <property type="component" value="Unassembled WGS sequence"/>
</dbReference>
<accession>A0A401T1D7</accession>
<evidence type="ECO:0000259" key="29">
    <source>
        <dbReference type="PROSITE" id="PS50011"/>
    </source>
</evidence>
<feature type="binding site" evidence="24">
    <location>
        <position position="837"/>
    </location>
    <ligand>
        <name>Mg(2+)</name>
        <dbReference type="ChEBI" id="CHEBI:18420"/>
    </ligand>
</feature>
<feature type="domain" description="Ig-like" evidence="30">
    <location>
        <begin position="211"/>
        <end position="301"/>
    </location>
</feature>
<dbReference type="InterPro" id="IPR003599">
    <property type="entry name" value="Ig_sub"/>
</dbReference>
<dbReference type="PROSITE" id="PS50011">
    <property type="entry name" value="PROTEIN_KINASE_DOM"/>
    <property type="match status" value="1"/>
</dbReference>
<evidence type="ECO:0000256" key="1">
    <source>
        <dbReference type="ARBA" id="ARBA00004251"/>
    </source>
</evidence>
<name>A0A401T1D7_CHIPU</name>
<evidence type="ECO:0000256" key="23">
    <source>
        <dbReference type="PIRSR" id="PIRSR000615-2"/>
    </source>
</evidence>
<feature type="active site" description="Proton acceptor" evidence="22">
    <location>
        <position position="819"/>
    </location>
</feature>
<dbReference type="InterPro" id="IPR011009">
    <property type="entry name" value="Kinase-like_dom_sf"/>
</dbReference>
<dbReference type="OrthoDB" id="9936425at2759"/>
<evidence type="ECO:0000256" key="14">
    <source>
        <dbReference type="ARBA" id="ARBA00022989"/>
    </source>
</evidence>
<feature type="domain" description="Protein kinase" evidence="29">
    <location>
        <begin position="593"/>
        <end position="953"/>
    </location>
</feature>
<keyword evidence="14 28" id="KW-1133">Transmembrane helix</keyword>
<dbReference type="InterPro" id="IPR036179">
    <property type="entry name" value="Ig-like_dom_sf"/>
</dbReference>
<sequence>MDFPKGKFPTAEIFSRFPRSYLRTSPFRWSLFIAVYLLTFKFGECSPSHLKLKEIILQPSSNITLNCSRNGHIHWSYEKVADVYPDGRFLHIRNATIYHNREYTCFSNKTEIMSFYIFVPDPNMWFLPQRPDDMIIIMESSVSFNIPCLVSNPDVQVTLLHVETNTLVDLPYNNKQGFFGKFKGGTYVCKATLNGVEQQSESYIVDTYEAPDHLYIELHAERTLVKQGEPISVTCTANTNLLEYNWNCPRLKEAQITVSDGAQEVNSTLYLESAMLEDSGWYNCSVIGYHTLNQFEEKALQITVVINGFVHLNTNLSAIEYAELSEVKIFVVNITAYPEPTVKWLKDNVPFNEKSNQVTFTKKSLGKNRYQCALHLIRVKEEDFGNYSIQVWNADSKDEFTFSLRVNVPARILELNDFHQLNGIQTVTCVTEGLPLPEVTWYTCHDLKRCNNKVGKWNALKINSSGIQVEKRISELPGNRVFRVESVLIRKNVDETAAMRCSATNGFGTVSRDVKLISHGIQSQLVTVATILVLLVIIVISLVVLVVVWRKKPRYEIRWKVIESISSDGHEYIYVDPMQLPYDSSWEFPRNQLSLGRTLGSGAFGRVVEAMAHGLGHSNSTMKVAVKMLKTTARTSEKQALMSELKIMSHLGPHLNIVNLMGACTKGGPIYIITEYCRHGDLVDYLYRNKHTFLQHYADKGQRESNNVITNSYNERMKSYVALSFENDGGYMDMTKDEKLEYMPMLEAKHEPNYADIEHPDYNRPYSQETSSHTEHEVTENKLLISESPILTYTDLIGISYQVAQGMEFLSLKNCVHRDLAARNVLICEGKLAKICDFGLARDIMNDSNYISRGSTFLPLKWMAPESIFNNLYTTLSDVWSYAVLLWEIFTLGGTPYPELPVNDQFYNAIRRGYRMPKPQYASDEIYQIMQKCWNDEFEKRPSFSTLVTHMGNQLSEGYKKKYAQVNQDFLKGDHPAIGRAGAKFFQVNDNVIYSNCTEGLPNGTNNGYIIPLPDPEPHEVPADTSSPIENSPSESAAGTRPSSLVCGENGEPADSSDSAPVTEDPKELEVDTEADTSVLDVEDSFL</sequence>
<keyword evidence="13" id="KW-0832">Ubl conjugation</keyword>
<feature type="transmembrane region" description="Helical" evidence="28">
    <location>
        <begin position="525"/>
        <end position="549"/>
    </location>
</feature>
<organism evidence="31 32">
    <name type="scientific">Chiloscyllium punctatum</name>
    <name type="common">Brownbanded bambooshark</name>
    <name type="synonym">Hemiscyllium punctatum</name>
    <dbReference type="NCBI Taxonomy" id="137246"/>
    <lineage>
        <taxon>Eukaryota</taxon>
        <taxon>Metazoa</taxon>
        <taxon>Chordata</taxon>
        <taxon>Craniata</taxon>
        <taxon>Vertebrata</taxon>
        <taxon>Chondrichthyes</taxon>
        <taxon>Elasmobranchii</taxon>
        <taxon>Galeomorphii</taxon>
        <taxon>Galeoidea</taxon>
        <taxon>Orectolobiformes</taxon>
        <taxon>Hemiscylliidae</taxon>
        <taxon>Chiloscyllium</taxon>
    </lineage>
</organism>
<dbReference type="GO" id="GO:0048407">
    <property type="term" value="F:platelet-derived growth factor binding"/>
    <property type="evidence" value="ECO:0007669"/>
    <property type="project" value="TreeGrafter"/>
</dbReference>
<dbReference type="Pfam" id="PF21339">
    <property type="entry name" value="VEGFR-1-like_Ig-like"/>
    <property type="match status" value="1"/>
</dbReference>
<evidence type="ECO:0000256" key="9">
    <source>
        <dbReference type="ARBA" id="ARBA00022737"/>
    </source>
</evidence>
<keyword evidence="24" id="KW-0460">Magnesium</keyword>
<keyword evidence="32" id="KW-1185">Reference proteome</keyword>
<dbReference type="GO" id="GO:0005886">
    <property type="term" value="C:plasma membrane"/>
    <property type="evidence" value="ECO:0007669"/>
    <property type="project" value="UniProtKB-SubCell"/>
</dbReference>
<dbReference type="InterPro" id="IPR001245">
    <property type="entry name" value="Ser-Thr/Tyr_kinase_cat_dom"/>
</dbReference>
<dbReference type="InterPro" id="IPR008266">
    <property type="entry name" value="Tyr_kinase_AS"/>
</dbReference>
<feature type="binding site" evidence="23 26">
    <location>
        <position position="627"/>
    </location>
    <ligand>
        <name>ATP</name>
        <dbReference type="ChEBI" id="CHEBI:30616"/>
    </ligand>
</feature>
<keyword evidence="10 23" id="KW-0547">Nucleotide-binding</keyword>
<evidence type="ECO:0000313" key="32">
    <source>
        <dbReference type="Proteomes" id="UP000287033"/>
    </source>
</evidence>
<dbReference type="OMA" id="WPEDQEF"/>
<evidence type="ECO:0000256" key="19">
    <source>
        <dbReference type="ARBA" id="ARBA00023180"/>
    </source>
</evidence>
<evidence type="ECO:0000256" key="28">
    <source>
        <dbReference type="SAM" id="Phobius"/>
    </source>
</evidence>
<dbReference type="PROSITE" id="PS00109">
    <property type="entry name" value="PROTEIN_KINASE_TYR"/>
    <property type="match status" value="1"/>
</dbReference>
<dbReference type="SUPFAM" id="SSF48726">
    <property type="entry name" value="Immunoglobulin"/>
    <property type="match status" value="3"/>
</dbReference>
<dbReference type="FunFam" id="2.60.40.10:FF:000223">
    <property type="entry name" value="Platelet-derived growth factor receptor beta"/>
    <property type="match status" value="1"/>
</dbReference>
<comment type="caution">
    <text evidence="31">The sequence shown here is derived from an EMBL/GenBank/DDBJ whole genome shotgun (WGS) entry which is preliminary data.</text>
</comment>
<evidence type="ECO:0000256" key="11">
    <source>
        <dbReference type="ARBA" id="ARBA00022777"/>
    </source>
</evidence>
<evidence type="ECO:0000256" key="2">
    <source>
        <dbReference type="ARBA" id="ARBA00011902"/>
    </source>
</evidence>
<dbReference type="GO" id="GO:0014911">
    <property type="term" value="P:positive regulation of smooth muscle cell migration"/>
    <property type="evidence" value="ECO:0007669"/>
    <property type="project" value="TreeGrafter"/>
</dbReference>
<keyword evidence="18" id="KW-0675">Receptor</keyword>
<dbReference type="PROSITE" id="PS00107">
    <property type="entry name" value="PROTEIN_KINASE_ATP"/>
    <property type="match status" value="1"/>
</dbReference>
<feature type="binding site" evidence="23">
    <location>
        <begin position="675"/>
        <end position="681"/>
    </location>
    <ligand>
        <name>ATP</name>
        <dbReference type="ChEBI" id="CHEBI:30616"/>
    </ligand>
</feature>
<keyword evidence="7" id="KW-0808">Transferase</keyword>
<protein>
    <recommendedName>
        <fullName evidence="2">receptor protein-tyrosine kinase</fullName>
        <ecNumber evidence="2">2.7.10.1</ecNumber>
    </recommendedName>
</protein>
<keyword evidence="5" id="KW-0145">Chemotaxis</keyword>
<keyword evidence="20" id="KW-0393">Immunoglobulin domain</keyword>
<evidence type="ECO:0000256" key="7">
    <source>
        <dbReference type="ARBA" id="ARBA00022679"/>
    </source>
</evidence>
<dbReference type="InterPro" id="IPR013783">
    <property type="entry name" value="Ig-like_fold"/>
</dbReference>
<reference evidence="31 32" key="1">
    <citation type="journal article" date="2018" name="Nat. Ecol. Evol.">
        <title>Shark genomes provide insights into elasmobranch evolution and the origin of vertebrates.</title>
        <authorList>
            <person name="Hara Y"/>
            <person name="Yamaguchi K"/>
            <person name="Onimaru K"/>
            <person name="Kadota M"/>
            <person name="Koyanagi M"/>
            <person name="Keeley SD"/>
            <person name="Tatsumi K"/>
            <person name="Tanaka K"/>
            <person name="Motone F"/>
            <person name="Kageyama Y"/>
            <person name="Nozu R"/>
            <person name="Adachi N"/>
            <person name="Nishimura O"/>
            <person name="Nakagawa R"/>
            <person name="Tanegashima C"/>
            <person name="Kiyatake I"/>
            <person name="Matsumoto R"/>
            <person name="Murakumo K"/>
            <person name="Nishida K"/>
            <person name="Terakita A"/>
            <person name="Kuratani S"/>
            <person name="Sato K"/>
            <person name="Hyodo S Kuraku.S."/>
        </authorList>
    </citation>
    <scope>NUCLEOTIDE SEQUENCE [LARGE SCALE GENOMIC DNA]</scope>
</reference>
<keyword evidence="3" id="KW-0217">Developmental protein</keyword>
<feature type="region of interest" description="Disordered" evidence="27">
    <location>
        <begin position="1008"/>
        <end position="1087"/>
    </location>
</feature>
<dbReference type="STRING" id="137246.A0A401T1D7"/>
<dbReference type="Pfam" id="PF25305">
    <property type="entry name" value="Ig_PDGFR_d4"/>
    <property type="match status" value="1"/>
</dbReference>
<dbReference type="GO" id="GO:0001525">
    <property type="term" value="P:angiogenesis"/>
    <property type="evidence" value="ECO:0007669"/>
    <property type="project" value="TreeGrafter"/>
</dbReference>
<dbReference type="FunFam" id="3.30.200.20:FF:000025">
    <property type="entry name" value="Platelet-derived growth factor receptor alpha"/>
    <property type="match status" value="1"/>
</dbReference>
<dbReference type="Gene3D" id="1.10.510.10">
    <property type="entry name" value="Transferase(Phosphotransferase) domain 1"/>
    <property type="match status" value="1"/>
</dbReference>
<proteinExistence type="predicted"/>
<keyword evidence="4" id="KW-1003">Cell membrane</keyword>
<keyword evidence="16" id="KW-0829">Tyrosine-protein kinase</keyword>
<feature type="site" description="Important for interaction with phosphotyrosine-binding proteins" evidence="25">
    <location>
        <position position="963"/>
    </location>
</feature>
<evidence type="ECO:0000256" key="13">
    <source>
        <dbReference type="ARBA" id="ARBA00022843"/>
    </source>
</evidence>
<evidence type="ECO:0000256" key="4">
    <source>
        <dbReference type="ARBA" id="ARBA00022475"/>
    </source>
</evidence>
<dbReference type="SUPFAM" id="SSF56112">
    <property type="entry name" value="Protein kinase-like (PK-like)"/>
    <property type="match status" value="1"/>
</dbReference>
<evidence type="ECO:0000256" key="22">
    <source>
        <dbReference type="PIRSR" id="PIRSR000615-1"/>
    </source>
</evidence>
<evidence type="ECO:0000256" key="3">
    <source>
        <dbReference type="ARBA" id="ARBA00022473"/>
    </source>
</evidence>
<evidence type="ECO:0000256" key="15">
    <source>
        <dbReference type="ARBA" id="ARBA00023136"/>
    </source>
</evidence>
<dbReference type="InterPro" id="IPR017441">
    <property type="entry name" value="Protein_kinase_ATP_BS"/>
</dbReference>
<dbReference type="Gene3D" id="3.30.200.20">
    <property type="entry name" value="Phosphorylase Kinase, domain 1"/>
    <property type="match status" value="1"/>
</dbReference>
<evidence type="ECO:0000259" key="30">
    <source>
        <dbReference type="PROSITE" id="PS50835"/>
    </source>
</evidence>
<dbReference type="InterPro" id="IPR050122">
    <property type="entry name" value="RTK"/>
</dbReference>
<comment type="catalytic activity">
    <reaction evidence="21">
        <text>L-tyrosyl-[protein] + ATP = O-phospho-L-tyrosyl-[protein] + ADP + H(+)</text>
        <dbReference type="Rhea" id="RHEA:10596"/>
        <dbReference type="Rhea" id="RHEA-COMP:10136"/>
        <dbReference type="Rhea" id="RHEA-COMP:20101"/>
        <dbReference type="ChEBI" id="CHEBI:15378"/>
        <dbReference type="ChEBI" id="CHEBI:30616"/>
        <dbReference type="ChEBI" id="CHEBI:46858"/>
        <dbReference type="ChEBI" id="CHEBI:61978"/>
        <dbReference type="ChEBI" id="CHEBI:456216"/>
        <dbReference type="EC" id="2.7.10.1"/>
    </reaction>
</comment>
<dbReference type="GO" id="GO:0043235">
    <property type="term" value="C:receptor complex"/>
    <property type="evidence" value="ECO:0007669"/>
    <property type="project" value="TreeGrafter"/>
</dbReference>
<keyword evidence="11" id="KW-0418">Kinase</keyword>
<feature type="binding site" evidence="24">
    <location>
        <position position="572"/>
    </location>
    <ligand>
        <name>Mg(2+)</name>
        <dbReference type="ChEBI" id="CHEBI:18420"/>
    </ligand>
</feature>
<dbReference type="SMART" id="SM00409">
    <property type="entry name" value="IG"/>
    <property type="match status" value="3"/>
</dbReference>
<dbReference type="AlphaFoldDB" id="A0A401T1D7"/>
<dbReference type="GO" id="GO:0005019">
    <property type="term" value="F:platelet-derived growth factor beta-receptor activity"/>
    <property type="evidence" value="ECO:0007669"/>
    <property type="project" value="TreeGrafter"/>
</dbReference>
<evidence type="ECO:0000256" key="25">
    <source>
        <dbReference type="PIRSR" id="PIRSR000615-4"/>
    </source>
</evidence>
<evidence type="ECO:0000256" key="5">
    <source>
        <dbReference type="ARBA" id="ARBA00022500"/>
    </source>
</evidence>
<dbReference type="InterPro" id="IPR013098">
    <property type="entry name" value="Ig_I-set"/>
</dbReference>
<evidence type="ECO:0000256" key="26">
    <source>
        <dbReference type="PROSITE-ProRule" id="PRU10141"/>
    </source>
</evidence>
<feature type="binding site" evidence="23">
    <location>
        <position position="823"/>
    </location>
    <ligand>
        <name>ATP</name>
        <dbReference type="ChEBI" id="CHEBI:30616"/>
    </ligand>
</feature>
<evidence type="ECO:0000256" key="27">
    <source>
        <dbReference type="SAM" id="MobiDB-lite"/>
    </source>
</evidence>
<evidence type="ECO:0000256" key="21">
    <source>
        <dbReference type="ARBA" id="ARBA00051243"/>
    </source>
</evidence>
<dbReference type="InterPro" id="IPR007110">
    <property type="entry name" value="Ig-like_dom"/>
</dbReference>
<keyword evidence="6" id="KW-0597">Phosphoprotein</keyword>
<keyword evidence="12 23" id="KW-0067">ATP-binding</keyword>
<feature type="compositionally biased region" description="Acidic residues" evidence="27">
    <location>
        <begin position="1071"/>
        <end position="1087"/>
    </location>
</feature>
<dbReference type="Pfam" id="PF07714">
    <property type="entry name" value="PK_Tyr_Ser-Thr"/>
    <property type="match status" value="1"/>
</dbReference>
<evidence type="ECO:0000256" key="16">
    <source>
        <dbReference type="ARBA" id="ARBA00023137"/>
    </source>
</evidence>
<evidence type="ECO:0000313" key="31">
    <source>
        <dbReference type="EMBL" id="GCC36459.1"/>
    </source>
</evidence>
<keyword evidence="8 28" id="KW-0812">Transmembrane</keyword>
<dbReference type="EC" id="2.7.10.1" evidence="2"/>
<feature type="binding site" evidence="24">
    <location>
        <position position="824"/>
    </location>
    <ligand>
        <name>Mg(2+)</name>
        <dbReference type="ChEBI" id="CHEBI:18420"/>
    </ligand>
</feature>
<dbReference type="PROSITE" id="PS50835">
    <property type="entry name" value="IG_LIKE"/>
    <property type="match status" value="1"/>
</dbReference>
<evidence type="ECO:0000256" key="24">
    <source>
        <dbReference type="PIRSR" id="PIRSR000615-3"/>
    </source>
</evidence>
<evidence type="ECO:0000256" key="12">
    <source>
        <dbReference type="ARBA" id="ARBA00022840"/>
    </source>
</evidence>
<evidence type="ECO:0000256" key="8">
    <source>
        <dbReference type="ARBA" id="ARBA00022692"/>
    </source>
</evidence>
<keyword evidence="17" id="KW-1015">Disulfide bond</keyword>
<dbReference type="SMART" id="SM00219">
    <property type="entry name" value="TyrKc"/>
    <property type="match status" value="1"/>
</dbReference>
<feature type="binding site" evidence="23">
    <location>
        <begin position="600"/>
        <end position="607"/>
    </location>
    <ligand>
        <name>ATP</name>
        <dbReference type="ChEBI" id="CHEBI:30616"/>
    </ligand>
</feature>
<keyword evidence="19" id="KW-0325">Glycoprotein</keyword>
<keyword evidence="9" id="KW-0677">Repeat</keyword>
<dbReference type="EMBL" id="BEZZ01000835">
    <property type="protein sequence ID" value="GCC36459.1"/>
    <property type="molecule type" value="Genomic_DNA"/>
</dbReference>
<evidence type="ECO:0000256" key="17">
    <source>
        <dbReference type="ARBA" id="ARBA00023157"/>
    </source>
</evidence>
<evidence type="ECO:0000256" key="20">
    <source>
        <dbReference type="ARBA" id="ARBA00023319"/>
    </source>
</evidence>
<evidence type="ECO:0000256" key="6">
    <source>
        <dbReference type="ARBA" id="ARBA00022553"/>
    </source>
</evidence>
<dbReference type="Gene3D" id="2.60.40.10">
    <property type="entry name" value="Immunoglobulins"/>
    <property type="match status" value="5"/>
</dbReference>
<dbReference type="SMART" id="SM00220">
    <property type="entry name" value="S_TKc"/>
    <property type="match status" value="1"/>
</dbReference>
<dbReference type="GO" id="GO:0060326">
    <property type="term" value="P:cell chemotaxis"/>
    <property type="evidence" value="ECO:0007669"/>
    <property type="project" value="TreeGrafter"/>
</dbReference>